<evidence type="ECO:0000313" key="4">
    <source>
        <dbReference type="EMBL" id="MFD2542112.1"/>
    </source>
</evidence>
<feature type="signal peptide" evidence="2">
    <location>
        <begin position="1"/>
        <end position="20"/>
    </location>
</feature>
<evidence type="ECO:0000256" key="2">
    <source>
        <dbReference type="SAM" id="SignalP"/>
    </source>
</evidence>
<evidence type="ECO:0000313" key="5">
    <source>
        <dbReference type="Proteomes" id="UP001597467"/>
    </source>
</evidence>
<gene>
    <name evidence="4" type="ORF">ACFSSB_07245</name>
</gene>
<dbReference type="EMBL" id="JBHULM010000011">
    <property type="protein sequence ID" value="MFD2542112.1"/>
    <property type="molecule type" value="Genomic_DNA"/>
</dbReference>
<accession>A0ABW5K383</accession>
<dbReference type="InterPro" id="IPR053143">
    <property type="entry name" value="Arylsulfate_ST"/>
</dbReference>
<feature type="chain" id="PRO_5046165849" evidence="2">
    <location>
        <begin position="21"/>
        <end position="539"/>
    </location>
</feature>
<dbReference type="PANTHER" id="PTHR35340:SF5">
    <property type="entry name" value="ASST-DOMAIN-CONTAINING PROTEIN"/>
    <property type="match status" value="1"/>
</dbReference>
<dbReference type="RefSeq" id="WP_379902574.1">
    <property type="nucleotide sequence ID" value="NZ_JBHULM010000011.1"/>
</dbReference>
<dbReference type="InterPro" id="IPR010262">
    <property type="entry name" value="Arylsulfotransferase_bact"/>
</dbReference>
<feature type="domain" description="Secretion system C-terminal sorting" evidence="3">
    <location>
        <begin position="472"/>
        <end position="538"/>
    </location>
</feature>
<evidence type="ECO:0000259" key="3">
    <source>
        <dbReference type="Pfam" id="PF18962"/>
    </source>
</evidence>
<dbReference type="InterPro" id="IPR026444">
    <property type="entry name" value="Secre_tail"/>
</dbReference>
<dbReference type="PANTHER" id="PTHR35340">
    <property type="entry name" value="PQQ ENZYME REPEAT PROTEIN-RELATED"/>
    <property type="match status" value="1"/>
</dbReference>
<protein>
    <submittedName>
        <fullName evidence="4">Aryl-sulfate sulfotransferase</fullName>
    </submittedName>
</protein>
<reference evidence="5" key="1">
    <citation type="journal article" date="2019" name="Int. J. Syst. Evol. Microbiol.">
        <title>The Global Catalogue of Microorganisms (GCM) 10K type strain sequencing project: providing services to taxonomists for standard genome sequencing and annotation.</title>
        <authorList>
            <consortium name="The Broad Institute Genomics Platform"/>
            <consortium name="The Broad Institute Genome Sequencing Center for Infectious Disease"/>
            <person name="Wu L."/>
            <person name="Ma J."/>
        </authorList>
    </citation>
    <scope>NUCLEOTIDE SEQUENCE [LARGE SCALE GENOMIC DNA]</scope>
    <source>
        <strain evidence="5">KCTC 42808</strain>
    </source>
</reference>
<proteinExistence type="predicted"/>
<sequence length="539" mass="60894">MKIKLPFFILIFIFSNSLFSQNTIGLLENTNEAYDGYTLFTPESSNSVYLVDNCGRSINTWTFSDTPKFTCYLLENGNLLRVGATGVEIRDWDDNLVWSYNLLISNGITQHHDIEPLPNGNILYLVKETLTEAQQIALGKNPALLNGPLSSEKIIEIQPVGTNAINIVWEWRFADHLIQDFDSTKSNYGAVSTNPQLIDFNYTDASIDHSNWLHLNSIDYNAQLDQILFSSRTLSEIYIIDHSTTTAEAASHSGGNQNKGGDFLWRWGNPQVYRQGTAAQQKLYAQHDAKWISQNYVNENKITVFNNNSDGSNTFSSIHIISPSLDLNNDYMLESNSFLPADYFWSWSGDILGETVYENKKSGVHALENGNLLLCETKKGRLSEISQNGDIVWMYRNPVGETIFNQFATNAEIFESNSIFRGEKYHKSYPAFSGKDLTPGEILENVNSLSETCSTLSITDVQSIDTNITFNNPVTDQTVSFYKPLEATKIKVYNNLGQLIYTKSTFSGNELKLPHLKQGLYFIEFIKQGTKQLEKMVIK</sequence>
<organism evidence="4 5">
    <name type="scientific">Lacinutrix gracilariae</name>
    <dbReference type="NCBI Taxonomy" id="1747198"/>
    <lineage>
        <taxon>Bacteria</taxon>
        <taxon>Pseudomonadati</taxon>
        <taxon>Bacteroidota</taxon>
        <taxon>Flavobacteriia</taxon>
        <taxon>Flavobacteriales</taxon>
        <taxon>Flavobacteriaceae</taxon>
        <taxon>Lacinutrix</taxon>
    </lineage>
</organism>
<dbReference type="NCBIfam" id="TIGR04183">
    <property type="entry name" value="Por_Secre_tail"/>
    <property type="match status" value="1"/>
</dbReference>
<dbReference type="Pfam" id="PF18962">
    <property type="entry name" value="Por_Secre_tail"/>
    <property type="match status" value="1"/>
</dbReference>
<dbReference type="Pfam" id="PF05935">
    <property type="entry name" value="Arylsulfotrans"/>
    <property type="match status" value="1"/>
</dbReference>
<keyword evidence="5" id="KW-1185">Reference proteome</keyword>
<keyword evidence="1 2" id="KW-0732">Signal</keyword>
<comment type="caution">
    <text evidence="4">The sequence shown here is derived from an EMBL/GenBank/DDBJ whole genome shotgun (WGS) entry which is preliminary data.</text>
</comment>
<dbReference type="Proteomes" id="UP001597467">
    <property type="component" value="Unassembled WGS sequence"/>
</dbReference>
<evidence type="ECO:0000256" key="1">
    <source>
        <dbReference type="ARBA" id="ARBA00022729"/>
    </source>
</evidence>
<name>A0ABW5K383_9FLAO</name>